<organism evidence="6 7">
    <name type="scientific">Acetobacterium woodii (strain ATCC 29683 / DSM 1030 / JCM 2381 / KCTC 1655 / WB1)</name>
    <dbReference type="NCBI Taxonomy" id="931626"/>
    <lineage>
        <taxon>Bacteria</taxon>
        <taxon>Bacillati</taxon>
        <taxon>Bacillota</taxon>
        <taxon>Clostridia</taxon>
        <taxon>Eubacteriales</taxon>
        <taxon>Eubacteriaceae</taxon>
        <taxon>Acetobacterium</taxon>
    </lineage>
</organism>
<dbReference type="eggNOG" id="COG0582">
    <property type="taxonomic scope" value="Bacteria"/>
</dbReference>
<dbReference type="AlphaFoldDB" id="H6LIX5"/>
<evidence type="ECO:0000313" key="7">
    <source>
        <dbReference type="Proteomes" id="UP000007177"/>
    </source>
</evidence>
<proteinExistence type="inferred from homology"/>
<keyword evidence="4" id="KW-0233">DNA recombination</keyword>
<evidence type="ECO:0000256" key="4">
    <source>
        <dbReference type="ARBA" id="ARBA00023172"/>
    </source>
</evidence>
<dbReference type="InterPro" id="IPR050808">
    <property type="entry name" value="Phage_Integrase"/>
</dbReference>
<name>H6LIX5_ACEWD</name>
<keyword evidence="2" id="KW-0229">DNA integration</keyword>
<dbReference type="GO" id="GO:0003677">
    <property type="term" value="F:DNA binding"/>
    <property type="evidence" value="ECO:0007669"/>
    <property type="project" value="UniProtKB-KW"/>
</dbReference>
<dbReference type="STRING" id="931626.Awo_c31360"/>
<keyword evidence="7" id="KW-1185">Reference proteome</keyword>
<dbReference type="OrthoDB" id="9801717at2"/>
<dbReference type="InterPro" id="IPR002104">
    <property type="entry name" value="Integrase_catalytic"/>
</dbReference>
<gene>
    <name evidence="6" type="primary">xerD</name>
    <name evidence="6" type="ordered locus">Awo_c31360</name>
</gene>
<dbReference type="PANTHER" id="PTHR30629">
    <property type="entry name" value="PROPHAGE INTEGRASE"/>
    <property type="match status" value="1"/>
</dbReference>
<evidence type="ECO:0000256" key="2">
    <source>
        <dbReference type="ARBA" id="ARBA00022908"/>
    </source>
</evidence>
<dbReference type="InterPro" id="IPR011010">
    <property type="entry name" value="DNA_brk_join_enz"/>
</dbReference>
<reference evidence="7" key="1">
    <citation type="submission" date="2011-07" db="EMBL/GenBank/DDBJ databases">
        <title>Complete genome sequence of Acetobacterium woodii.</title>
        <authorList>
            <person name="Poehlein A."/>
            <person name="Schmidt S."/>
            <person name="Kaster A.-K."/>
            <person name="Goenrich M."/>
            <person name="Vollmers J."/>
            <person name="Thuermer A."/>
            <person name="Gottschalk G."/>
            <person name="Thauer R.K."/>
            <person name="Daniel R."/>
            <person name="Mueller V."/>
        </authorList>
    </citation>
    <scope>NUCLEOTIDE SEQUENCE [LARGE SCALE GENOMIC DNA]</scope>
    <source>
        <strain evidence="7">ATCC 29683 / DSM 1030 / JCM 2381 / KCTC 1655 / WB1</strain>
    </source>
</reference>
<dbReference type="PROSITE" id="PS51898">
    <property type="entry name" value="TYR_RECOMBINASE"/>
    <property type="match status" value="1"/>
</dbReference>
<dbReference type="KEGG" id="awo:Awo_c31360"/>
<dbReference type="Pfam" id="PF00589">
    <property type="entry name" value="Phage_integrase"/>
    <property type="match status" value="1"/>
</dbReference>
<dbReference type="SUPFAM" id="SSF56349">
    <property type="entry name" value="DNA breaking-rejoining enzymes"/>
    <property type="match status" value="1"/>
</dbReference>
<dbReference type="Proteomes" id="UP000007177">
    <property type="component" value="Chromosome"/>
</dbReference>
<dbReference type="EMBL" id="CP002987">
    <property type="protein sequence ID" value="AFA49864.1"/>
    <property type="molecule type" value="Genomic_DNA"/>
</dbReference>
<accession>H6LIX5</accession>
<dbReference type="Gene3D" id="1.10.443.10">
    <property type="entry name" value="Intergrase catalytic core"/>
    <property type="match status" value="1"/>
</dbReference>
<evidence type="ECO:0000313" key="6">
    <source>
        <dbReference type="EMBL" id="AFA49864.1"/>
    </source>
</evidence>
<keyword evidence="3" id="KW-0238">DNA-binding</keyword>
<dbReference type="GO" id="GO:0015074">
    <property type="term" value="P:DNA integration"/>
    <property type="evidence" value="ECO:0007669"/>
    <property type="project" value="UniProtKB-KW"/>
</dbReference>
<comment type="similarity">
    <text evidence="1">Belongs to the 'phage' integrase family.</text>
</comment>
<dbReference type="HOGENOM" id="CLU_027562_1_1_9"/>
<evidence type="ECO:0000256" key="1">
    <source>
        <dbReference type="ARBA" id="ARBA00008857"/>
    </source>
</evidence>
<sequence>MKLPNGFGNISKLSGKRRNPWRARKTCGWETIEDDKLVQKFITIGYYPTRQDALQALSNFNENPYDIQTEKATFEDIYIAWSKEHFEKIVPSAARTWKSAYKYCSPIYKIKMKDLRVNHLEQTIKNAKVGDATKSRIKSLFNQMFRYAMRHEIVDKNYAEICNTVKSPRPTRDNVPFTKKELQILWNNISFPFADMVLIGVYSGWRPQELATLKIEDIDLKNHTMCGGLKTDAGRNRIVPIHSKIYDLIEKRYDPENEFLFYDENGQQGKTMTYDKYRGRFNKINEKFGFKHRPHETRHTFITMAKEAQVNDYVLKLMVGHAIEDITEKVYTHRTLEQLKTEIEKIK</sequence>
<dbReference type="GO" id="GO:0006310">
    <property type="term" value="P:DNA recombination"/>
    <property type="evidence" value="ECO:0007669"/>
    <property type="project" value="UniProtKB-KW"/>
</dbReference>
<dbReference type="RefSeq" id="WP_014357461.1">
    <property type="nucleotide sequence ID" value="NC_016894.1"/>
</dbReference>
<evidence type="ECO:0000259" key="5">
    <source>
        <dbReference type="PROSITE" id="PS51898"/>
    </source>
</evidence>
<dbReference type="InterPro" id="IPR010998">
    <property type="entry name" value="Integrase_recombinase_N"/>
</dbReference>
<dbReference type="Gene3D" id="1.10.150.130">
    <property type="match status" value="1"/>
</dbReference>
<evidence type="ECO:0000256" key="3">
    <source>
        <dbReference type="ARBA" id="ARBA00023125"/>
    </source>
</evidence>
<dbReference type="PANTHER" id="PTHR30629:SF2">
    <property type="entry name" value="PROPHAGE INTEGRASE INTS-RELATED"/>
    <property type="match status" value="1"/>
</dbReference>
<reference evidence="6 7" key="2">
    <citation type="journal article" date="2012" name="PLoS ONE">
        <title>An ancient pathway combining carbon dioxide fixation with the generation and utilization of a sodium ion gradient for ATP synthesis.</title>
        <authorList>
            <person name="Poehlein A."/>
            <person name="Schmidt S."/>
            <person name="Kaster A.K."/>
            <person name="Goenrich M."/>
            <person name="Vollmers J."/>
            <person name="Thurmer A."/>
            <person name="Bertsch J."/>
            <person name="Schuchmann K."/>
            <person name="Voigt B."/>
            <person name="Hecker M."/>
            <person name="Daniel R."/>
            <person name="Thauer R.K."/>
            <person name="Gottschalk G."/>
            <person name="Muller V."/>
        </authorList>
    </citation>
    <scope>NUCLEOTIDE SEQUENCE [LARGE SCALE GENOMIC DNA]</scope>
    <source>
        <strain evidence="7">ATCC 29683 / DSM 1030 / JCM 2381 / KCTC 1655 / WB1</strain>
    </source>
</reference>
<dbReference type="InterPro" id="IPR013762">
    <property type="entry name" value="Integrase-like_cat_sf"/>
</dbReference>
<feature type="domain" description="Tyr recombinase" evidence="5">
    <location>
        <begin position="172"/>
        <end position="344"/>
    </location>
</feature>
<protein>
    <submittedName>
        <fullName evidence="6">Site-specific recombinase XerD</fullName>
    </submittedName>
</protein>